<keyword evidence="1" id="KW-0328">Glycosyltransferase</keyword>
<dbReference type="Pfam" id="PF00535">
    <property type="entry name" value="Glycos_transf_2"/>
    <property type="match status" value="1"/>
</dbReference>
<protein>
    <submittedName>
        <fullName evidence="5">Glycosyl transferase</fullName>
    </submittedName>
    <submittedName>
        <fullName evidence="4">Glycosyltransferase family 2 protein</fullName>
    </submittedName>
</protein>
<dbReference type="CDD" id="cd00761">
    <property type="entry name" value="Glyco_tranf_GTA_type"/>
    <property type="match status" value="1"/>
</dbReference>
<dbReference type="GO" id="GO:0016757">
    <property type="term" value="F:glycosyltransferase activity"/>
    <property type="evidence" value="ECO:0007669"/>
    <property type="project" value="UniProtKB-KW"/>
</dbReference>
<dbReference type="Gene3D" id="3.90.550.10">
    <property type="entry name" value="Spore Coat Polysaccharide Biosynthesis Protein SpsA, Chain A"/>
    <property type="match status" value="1"/>
</dbReference>
<evidence type="ECO:0000256" key="1">
    <source>
        <dbReference type="ARBA" id="ARBA00022676"/>
    </source>
</evidence>
<evidence type="ECO:0000313" key="7">
    <source>
        <dbReference type="Proteomes" id="UP001212483"/>
    </source>
</evidence>
<evidence type="ECO:0000256" key="2">
    <source>
        <dbReference type="ARBA" id="ARBA00022679"/>
    </source>
</evidence>
<dbReference type="InterPro" id="IPR029044">
    <property type="entry name" value="Nucleotide-diphossugar_trans"/>
</dbReference>
<organism evidence="4 7">
    <name type="scientific">Streptococcus salivarius</name>
    <dbReference type="NCBI Taxonomy" id="1304"/>
    <lineage>
        <taxon>Bacteria</taxon>
        <taxon>Bacillati</taxon>
        <taxon>Bacillota</taxon>
        <taxon>Bacilli</taxon>
        <taxon>Lactobacillales</taxon>
        <taxon>Streptococcaceae</taxon>
        <taxon>Streptococcus</taxon>
    </lineage>
</organism>
<reference evidence="5 6" key="1">
    <citation type="submission" date="2016-11" db="EMBL/GenBank/DDBJ databases">
        <title>The potential of Streptococcus salivarius to inhibit the production of volatile sulphur compounds in the oral cavity.</title>
        <authorList>
            <person name="Sun L."/>
            <person name="Li Z."/>
            <person name="Jin D."/>
            <person name="Zhao H."/>
        </authorList>
    </citation>
    <scope>NUCLEOTIDE SEQUENCE [LARGE SCALE GENOMIC DNA]</scope>
    <source>
        <strain evidence="5 6">ICDC2</strain>
    </source>
</reference>
<reference evidence="4" key="2">
    <citation type="submission" date="2023-01" db="EMBL/GenBank/DDBJ databases">
        <title>Human gut microbiome strain richness.</title>
        <authorList>
            <person name="Chen-Liaw A."/>
        </authorList>
    </citation>
    <scope>NUCLEOTIDE SEQUENCE</scope>
    <source>
        <strain evidence="4">1001283st1_B9_1001283B150217_161031</strain>
    </source>
</reference>
<dbReference type="SUPFAM" id="SSF53448">
    <property type="entry name" value="Nucleotide-diphospho-sugar transferases"/>
    <property type="match status" value="1"/>
</dbReference>
<dbReference type="PANTHER" id="PTHR22916:SF51">
    <property type="entry name" value="GLYCOSYLTRANSFERASE EPSH-RELATED"/>
    <property type="match status" value="1"/>
</dbReference>
<proteinExistence type="predicted"/>
<name>A0AB35IUL1_STRSL</name>
<sequence>MKFSIVVAAYNVADYLSECITSLANQKFQASDYEILIIDDGSTDGVTGELCDKLASKYKMVRTIHQDNGGLSAARNTGIKHSKGEFILFVDGDDFWSNLEFLDNLSRNIDTYKSDVVIFSYDKYYGKDESARIDFNSVPESGNIEENVIDLVRNSVLTAPAWNKCIRRNLFVEETLDFPVGFLSEDCLYCSYLLKLTAKYSILNIESYKYRQNRIGSITNVVKEKNVYDILKSIDIGLTNIGECKNNVRKAINIYFAISYISVLPYVSQYISNSEIMYLLKKYKYLLKFSNEIKNSSFNLTGKITRLLGLRLSIILLPKLLRIYKTM</sequence>
<evidence type="ECO:0000313" key="6">
    <source>
        <dbReference type="Proteomes" id="UP000422997"/>
    </source>
</evidence>
<dbReference type="EMBL" id="JAQMJO010000002">
    <property type="protein sequence ID" value="MDB8605646.1"/>
    <property type="molecule type" value="Genomic_DNA"/>
</dbReference>
<dbReference type="RefSeq" id="WP_060972648.1">
    <property type="nucleotide sequence ID" value="NZ_CP018187.1"/>
</dbReference>
<accession>A0AB35IUL1</accession>
<dbReference type="PANTHER" id="PTHR22916">
    <property type="entry name" value="GLYCOSYLTRANSFERASE"/>
    <property type="match status" value="1"/>
</dbReference>
<dbReference type="InterPro" id="IPR001173">
    <property type="entry name" value="Glyco_trans_2-like"/>
</dbReference>
<dbReference type="Proteomes" id="UP001212483">
    <property type="component" value="Unassembled WGS sequence"/>
</dbReference>
<keyword evidence="2 5" id="KW-0808">Transferase</keyword>
<dbReference type="EMBL" id="CP018187">
    <property type="protein sequence ID" value="QGU81018.1"/>
    <property type="molecule type" value="Genomic_DNA"/>
</dbReference>
<feature type="domain" description="Glycosyltransferase 2-like" evidence="3">
    <location>
        <begin position="4"/>
        <end position="133"/>
    </location>
</feature>
<dbReference type="AlphaFoldDB" id="A0AB35IUL1"/>
<gene>
    <name evidence="5" type="ORF">BSR19_07790</name>
    <name evidence="4" type="ORF">PNU22_04005</name>
</gene>
<evidence type="ECO:0000313" key="5">
    <source>
        <dbReference type="EMBL" id="QGU81018.1"/>
    </source>
</evidence>
<evidence type="ECO:0000313" key="4">
    <source>
        <dbReference type="EMBL" id="MDB8605646.1"/>
    </source>
</evidence>
<dbReference type="Proteomes" id="UP000422997">
    <property type="component" value="Chromosome"/>
</dbReference>
<evidence type="ECO:0000259" key="3">
    <source>
        <dbReference type="Pfam" id="PF00535"/>
    </source>
</evidence>